<evidence type="ECO:0000313" key="3">
    <source>
        <dbReference type="Proteomes" id="UP000638353"/>
    </source>
</evidence>
<dbReference type="Proteomes" id="UP000638353">
    <property type="component" value="Unassembled WGS sequence"/>
</dbReference>
<feature type="compositionally biased region" description="Polar residues" evidence="1">
    <location>
        <begin position="165"/>
        <end position="177"/>
    </location>
</feature>
<proteinExistence type="predicted"/>
<organism evidence="2 3">
    <name type="scientific">Streptomyces finlayi</name>
    <dbReference type="NCBI Taxonomy" id="67296"/>
    <lineage>
        <taxon>Bacteria</taxon>
        <taxon>Bacillati</taxon>
        <taxon>Actinomycetota</taxon>
        <taxon>Actinomycetes</taxon>
        <taxon>Kitasatosporales</taxon>
        <taxon>Streptomycetaceae</taxon>
        <taxon>Streptomyces</taxon>
    </lineage>
</organism>
<protein>
    <submittedName>
        <fullName evidence="2">Uncharacterized protein</fullName>
    </submittedName>
</protein>
<evidence type="ECO:0000256" key="1">
    <source>
        <dbReference type="SAM" id="MobiDB-lite"/>
    </source>
</evidence>
<comment type="caution">
    <text evidence="2">The sequence shown here is derived from an EMBL/GenBank/DDBJ whole genome shotgun (WGS) entry which is preliminary data.</text>
</comment>
<accession>A0A919C8W1</accession>
<feature type="region of interest" description="Disordered" evidence="1">
    <location>
        <begin position="1"/>
        <end position="195"/>
    </location>
</feature>
<dbReference type="AlphaFoldDB" id="A0A919C8W1"/>
<feature type="compositionally biased region" description="Basic and acidic residues" evidence="1">
    <location>
        <begin position="97"/>
        <end position="109"/>
    </location>
</feature>
<reference evidence="2" key="1">
    <citation type="journal article" date="2014" name="Int. J. Syst. Evol. Microbiol.">
        <title>Complete genome sequence of Corynebacterium casei LMG S-19264T (=DSM 44701T), isolated from a smear-ripened cheese.</title>
        <authorList>
            <consortium name="US DOE Joint Genome Institute (JGI-PGF)"/>
            <person name="Walter F."/>
            <person name="Albersmeier A."/>
            <person name="Kalinowski J."/>
            <person name="Ruckert C."/>
        </authorList>
    </citation>
    <scope>NUCLEOTIDE SEQUENCE</scope>
    <source>
        <strain evidence="2">JCM 4637</strain>
    </source>
</reference>
<gene>
    <name evidence="2" type="ORF">GCM10010334_15220</name>
</gene>
<name>A0A919C8W1_9ACTN</name>
<evidence type="ECO:0000313" key="2">
    <source>
        <dbReference type="EMBL" id="GHC84887.1"/>
    </source>
</evidence>
<feature type="region of interest" description="Disordered" evidence="1">
    <location>
        <begin position="919"/>
        <end position="957"/>
    </location>
</feature>
<sequence>MTFDYDRTPSNNEDDEQRRKLDESQQAPSTGDDASKRDPDSSLEDASLGRDRVEATSPVASEDPTSDHEAPGQPDGSFSGATPFDAQRAITSLDAASPREGRPERHRVASETAQGKPDFPLDEESASTSSSTAGWGPGNIPQPREAEAQDTQAGSIPPPEGAAPGNTTPHEPTSSPVSLVRVDPIPPRREAPEPSAVEAFRHAALLQRALVNHGEMIGVKNVFEQTLDSHAPIPSGYLDVVREVYAEPYATPIDVQDGTHGQHRSFDGAYALLRPEGSVLVLDRPPGTSRTITAYALLARLVEDGLVKEVWPVSFGGSQYFPAKRLPHEHHRGYVLELPTDEDDFEIHESFGANVEAIQHTLAKRHCRLIVLTTPEQWRRIRRGAPEGIAPPLGKARPADIATRWLRAEQPGFPVDEWLRNQQIQTLLEGQGPTEVLRIVELIQEARRDALRSVTSGSPGINALQRRRAEDEVDLPASIAEQASSVAAARKNWEDDLYTWHEKPGRTSFQRNFLLAASVLRGASVGHVYAKAADLTEKLEDEKIKVTGQQAPGVIAMTRAISAERTSDGTIRFTRPHWDDAALEYFWNDRPLSRGPFLEWLAQAPLDEPKEALESVGRDDRRALAERIGEFAVRWAVRHRRQEPLEEIVKAWHAQTKDKGDKAKDKGLWPLAVGLLDSAAVQPASAPYIQAMLLSWAMRKDLSLQLAVVSVCTGEFGRTHTGKALRRLRHTAMFDHPDVASALQDAVRTLWADVSVRRMLFGYVVEWCGMEKIRGTVGLRTFAALAASARPDGEGIPLLLDNSDAEEEDSFRPPVAGLVSGWRTLLRQGPGPTEDREVDKAVYLWLDAALHHPALKSLILDSLRRSVDVRGTEEGRALRETLRTCAHGWVQGPGRPFADDREALRQELGALLDSDLYTAVQHRHAGNEPDPVRGPATQSPQRASGVEDLGNDGIGAT</sequence>
<dbReference type="EMBL" id="BMVC01000002">
    <property type="protein sequence ID" value="GHC84887.1"/>
    <property type="molecule type" value="Genomic_DNA"/>
</dbReference>
<reference evidence="2" key="2">
    <citation type="submission" date="2020-09" db="EMBL/GenBank/DDBJ databases">
        <authorList>
            <person name="Sun Q."/>
            <person name="Ohkuma M."/>
        </authorList>
    </citation>
    <scope>NUCLEOTIDE SEQUENCE</scope>
    <source>
        <strain evidence="2">JCM 4637</strain>
    </source>
</reference>